<evidence type="ECO:0000313" key="5">
    <source>
        <dbReference type="EMBL" id="MBD7995229.1"/>
    </source>
</evidence>
<feature type="transmembrane region" description="Helical" evidence="2">
    <location>
        <begin position="335"/>
        <end position="351"/>
    </location>
</feature>
<dbReference type="InterPro" id="IPR002656">
    <property type="entry name" value="Acyl_transf_3_dom"/>
</dbReference>
<feature type="compositionally biased region" description="Low complexity" evidence="1">
    <location>
        <begin position="15"/>
        <end position="35"/>
    </location>
</feature>
<keyword evidence="5" id="KW-0012">Acyltransferase</keyword>
<feature type="transmembrane region" description="Helical" evidence="2">
    <location>
        <begin position="50"/>
        <end position="66"/>
    </location>
</feature>
<dbReference type="InterPro" id="IPR043968">
    <property type="entry name" value="SGNH"/>
</dbReference>
<feature type="domain" description="Acyltransferase 3" evidence="3">
    <location>
        <begin position="47"/>
        <end position="377"/>
    </location>
</feature>
<evidence type="ECO:0000313" key="6">
    <source>
        <dbReference type="Proteomes" id="UP000609874"/>
    </source>
</evidence>
<keyword evidence="5" id="KW-0808">Transferase</keyword>
<comment type="caution">
    <text evidence="5">The sequence shown here is derived from an EMBL/GenBank/DDBJ whole genome shotgun (WGS) entry which is preliminary data.</text>
</comment>
<keyword evidence="2" id="KW-0812">Transmembrane</keyword>
<keyword evidence="2" id="KW-0472">Membrane</keyword>
<dbReference type="GO" id="GO:0016746">
    <property type="term" value="F:acyltransferase activity"/>
    <property type="evidence" value="ECO:0007669"/>
    <property type="project" value="UniProtKB-KW"/>
</dbReference>
<feature type="transmembrane region" description="Helical" evidence="2">
    <location>
        <begin position="111"/>
        <end position="130"/>
    </location>
</feature>
<evidence type="ECO:0000259" key="3">
    <source>
        <dbReference type="Pfam" id="PF01757"/>
    </source>
</evidence>
<reference evidence="5 6" key="1">
    <citation type="submission" date="2020-08" db="EMBL/GenBank/DDBJ databases">
        <title>A Genomic Blueprint of the Chicken Gut Microbiome.</title>
        <authorList>
            <person name="Gilroy R."/>
            <person name="Ravi A."/>
            <person name="Getino M."/>
            <person name="Pursley I."/>
            <person name="Horton D.L."/>
            <person name="Alikhan N.-F."/>
            <person name="Baker D."/>
            <person name="Gharbi K."/>
            <person name="Hall N."/>
            <person name="Watson M."/>
            <person name="Adriaenssens E.M."/>
            <person name="Foster-Nyarko E."/>
            <person name="Jarju S."/>
            <person name="Secka A."/>
            <person name="Antonio M."/>
            <person name="Oren A."/>
            <person name="Chaudhuri R."/>
            <person name="La Ragione R.M."/>
            <person name="Hildebrand F."/>
            <person name="Pallen M.J."/>
        </authorList>
    </citation>
    <scope>NUCLEOTIDE SEQUENCE [LARGE SCALE GENOMIC DNA]</scope>
    <source>
        <strain evidence="5 6">Sa2CUA1</strain>
    </source>
</reference>
<organism evidence="5 6">
    <name type="scientific">Arthrobacter gallicola</name>
    <dbReference type="NCBI Taxonomy" id="2762225"/>
    <lineage>
        <taxon>Bacteria</taxon>
        <taxon>Bacillati</taxon>
        <taxon>Actinomycetota</taxon>
        <taxon>Actinomycetes</taxon>
        <taxon>Micrococcales</taxon>
        <taxon>Micrococcaceae</taxon>
        <taxon>Arthrobacter</taxon>
    </lineage>
</organism>
<protein>
    <submittedName>
        <fullName evidence="5">Acyltransferase</fullName>
    </submittedName>
</protein>
<feature type="domain" description="SGNH" evidence="4">
    <location>
        <begin position="487"/>
        <end position="690"/>
    </location>
</feature>
<proteinExistence type="predicted"/>
<evidence type="ECO:0000259" key="4">
    <source>
        <dbReference type="Pfam" id="PF19040"/>
    </source>
</evidence>
<dbReference type="InterPro" id="IPR050879">
    <property type="entry name" value="Acyltransferase_3"/>
</dbReference>
<feature type="transmembrane region" description="Helical" evidence="2">
    <location>
        <begin position="72"/>
        <end position="90"/>
    </location>
</feature>
<gene>
    <name evidence="5" type="ORF">H9639_07970</name>
</gene>
<dbReference type="Pfam" id="PF01757">
    <property type="entry name" value="Acyl_transf_3"/>
    <property type="match status" value="1"/>
</dbReference>
<evidence type="ECO:0000256" key="1">
    <source>
        <dbReference type="SAM" id="MobiDB-lite"/>
    </source>
</evidence>
<feature type="transmembrane region" description="Helical" evidence="2">
    <location>
        <begin position="357"/>
        <end position="377"/>
    </location>
</feature>
<keyword evidence="2" id="KW-1133">Transmembrane helix</keyword>
<evidence type="ECO:0000256" key="2">
    <source>
        <dbReference type="SAM" id="Phobius"/>
    </source>
</evidence>
<feature type="transmembrane region" description="Helical" evidence="2">
    <location>
        <begin position="398"/>
        <end position="417"/>
    </location>
</feature>
<feature type="transmembrane region" description="Helical" evidence="2">
    <location>
        <begin position="209"/>
        <end position="227"/>
    </location>
</feature>
<dbReference type="PANTHER" id="PTHR23028">
    <property type="entry name" value="ACETYLTRANSFERASE"/>
    <property type="match status" value="1"/>
</dbReference>
<dbReference type="Proteomes" id="UP000609874">
    <property type="component" value="Unassembled WGS sequence"/>
</dbReference>
<feature type="region of interest" description="Disordered" evidence="1">
    <location>
        <begin position="1"/>
        <end position="43"/>
    </location>
</feature>
<dbReference type="Pfam" id="PF19040">
    <property type="entry name" value="SGNH"/>
    <property type="match status" value="1"/>
</dbReference>
<feature type="transmembrane region" description="Helical" evidence="2">
    <location>
        <begin position="269"/>
        <end position="287"/>
    </location>
</feature>
<accession>A0ABR8URT8</accession>
<feature type="transmembrane region" description="Helical" evidence="2">
    <location>
        <begin position="185"/>
        <end position="202"/>
    </location>
</feature>
<feature type="transmembrane region" description="Helical" evidence="2">
    <location>
        <begin position="293"/>
        <end position="314"/>
    </location>
</feature>
<dbReference type="PANTHER" id="PTHR23028:SF53">
    <property type="entry name" value="ACYL_TRANSF_3 DOMAIN-CONTAINING PROTEIN"/>
    <property type="match status" value="1"/>
</dbReference>
<name>A0ABR8URT8_9MICC</name>
<dbReference type="EMBL" id="JACSQD010000003">
    <property type="protein sequence ID" value="MBD7995229.1"/>
    <property type="molecule type" value="Genomic_DNA"/>
</dbReference>
<keyword evidence="6" id="KW-1185">Reference proteome</keyword>
<sequence>MSKGRPQVSAPEQHAAAFPAPSPAEASPGEARAPGRTPGGERRYRPEVQGLRALAVVLVVLYHVWLGRVSGGVDIFLLISAFLLTGSFVRKAEAGRALALGRYWLHLFKRLLPAVVVVLLAVLTAAAFLLPASSWQEVIGQSWSSLFYVQNWTLANNAVDYLAADHSAASPLQHFWSLSVQGQVFILWPLIFAAAVPAAKLFRRSYRSVLAVIFGTIFASSLVFSIWETTTNQAYAYFDTRTRLWEFALGSLLALALPYLHLGRRLRIVLGWVGVAAMLSCGIILQVQQQFPGYLALWPTLAAAMIITAGDTGSRGGADRWLKAKPLVKLGDNSYALYLWHWPILVFWLVASGQENAGIIDGTVVIAVSLVLAVLTTKLVEGPLRGWSWPEAASWRSAVVLAASFAVVAAPLAGWQAKVTADAEAVRLQSIADNPGALALDPAFEFAASTSALVKPSPADMDQEWAQLDESCGADYAPAGDSVLADSCKEIGTAEGAKKTIVVLGDSHAMQWSAALRPIALANDWHVITVLKMGCRYGGEDPERSPGCNEFNQAAGEYVLEKMPDAVFTVASVSKESQPDETLAGGYDDGVRGFAEAGITVLAMRDNPRFEFDMFKCLEASGFATDACQVPRNELLAEVSPLDGLEERIPGVQVLDMTDQLCIDGTCPGIIGNVIVYKDHDHLNRTYMETTSHVLAERILEATGWEGTTVPESA</sequence>
<feature type="transmembrane region" description="Helical" evidence="2">
    <location>
        <begin position="247"/>
        <end position="262"/>
    </location>
</feature>